<evidence type="ECO:0000313" key="3">
    <source>
        <dbReference type="Proteomes" id="UP001157961"/>
    </source>
</evidence>
<keyword evidence="3" id="KW-1185">Reference proteome</keyword>
<evidence type="ECO:0008006" key="4">
    <source>
        <dbReference type="Google" id="ProtNLM"/>
    </source>
</evidence>
<dbReference type="RefSeq" id="WP_283424003.1">
    <property type="nucleotide sequence ID" value="NZ_FXTY01000001.1"/>
</dbReference>
<feature type="chain" id="PRO_5045384942" description="DUF2125 domain-containing protein" evidence="1">
    <location>
        <begin position="26"/>
        <end position="501"/>
    </location>
</feature>
<dbReference type="EMBL" id="FXTY01000001">
    <property type="protein sequence ID" value="SMP01275.1"/>
    <property type="molecule type" value="Genomic_DNA"/>
</dbReference>
<reference evidence="2 3" key="1">
    <citation type="submission" date="2017-05" db="EMBL/GenBank/DDBJ databases">
        <authorList>
            <person name="Varghese N."/>
            <person name="Submissions S."/>
        </authorList>
    </citation>
    <scope>NUCLEOTIDE SEQUENCE [LARGE SCALE GENOMIC DNA]</scope>
    <source>
        <strain evidence="2 3">DSM 29734</strain>
    </source>
</reference>
<evidence type="ECO:0000256" key="1">
    <source>
        <dbReference type="SAM" id="SignalP"/>
    </source>
</evidence>
<feature type="signal peptide" evidence="1">
    <location>
        <begin position="1"/>
        <end position="25"/>
    </location>
</feature>
<comment type="caution">
    <text evidence="2">The sequence shown here is derived from an EMBL/GenBank/DDBJ whole genome shotgun (WGS) entry which is preliminary data.</text>
</comment>
<dbReference type="Proteomes" id="UP001157961">
    <property type="component" value="Unassembled WGS sequence"/>
</dbReference>
<sequence length="501" mass="52518">MQISAPRIFTTTALATVFCAQAAWADVTADEVWSNWRDSMTGFGYEISATESTEGDVLTVNGLAMSMDIPEEDATVAVDLGSLAFENVGDGTVRVVLPENAPILVKLLDDEEAVEIALTMSSADMKNIVSGTAEAMVYEYAASKLDLIVDSIVVDGETIPDMDIALTMADLAGRSQTTFGDVISSVQKGSIGNVSLIAKGVDPDSGENFDMTVTGAGLEVDGTASVPSGDYGEDVAAFFADGFAIEGSYSLQSSTMNVNFVEDGTPGSMAYTSGPASVGIDMDSEGMAYDGTVTNVAVNVASPEFPLPIDISFGEMGYGFSVPLAASEEQQEFGLTVKLLDLSVSEMLWGMFDPGQVLPRDPANLLVDVSGLATVAIDILTLDDDSPEIPGELNALNINDIQLNLAGAAVVGAGSFTFDNTDMESFDGFPRPEGSLDVKIAGINGLMDKLISMGLLPEEQAMGARMMMGMFTQPGDGDDTLVSKIEVNEQGQVLANGQRLK</sequence>
<dbReference type="InterPro" id="IPR018666">
    <property type="entry name" value="DUF2125"/>
</dbReference>
<dbReference type="Pfam" id="PF09898">
    <property type="entry name" value="DUF2125"/>
    <property type="match status" value="1"/>
</dbReference>
<organism evidence="2 3">
    <name type="scientific">Shimia sagamensis</name>
    <dbReference type="NCBI Taxonomy" id="1566352"/>
    <lineage>
        <taxon>Bacteria</taxon>
        <taxon>Pseudomonadati</taxon>
        <taxon>Pseudomonadota</taxon>
        <taxon>Alphaproteobacteria</taxon>
        <taxon>Rhodobacterales</taxon>
        <taxon>Roseobacteraceae</taxon>
    </lineage>
</organism>
<gene>
    <name evidence="2" type="ORF">SAMN06265373_101118</name>
</gene>
<keyword evidence="1" id="KW-0732">Signal</keyword>
<proteinExistence type="predicted"/>
<protein>
    <recommendedName>
        <fullName evidence="4">DUF2125 domain-containing protein</fullName>
    </recommendedName>
</protein>
<accession>A0ABY1N629</accession>
<evidence type="ECO:0000313" key="2">
    <source>
        <dbReference type="EMBL" id="SMP01275.1"/>
    </source>
</evidence>
<name>A0ABY1N629_9RHOB</name>